<feature type="transmembrane region" description="Helical" evidence="2">
    <location>
        <begin position="83"/>
        <end position="104"/>
    </location>
</feature>
<feature type="compositionally biased region" description="Basic and acidic residues" evidence="1">
    <location>
        <begin position="329"/>
        <end position="353"/>
    </location>
</feature>
<evidence type="ECO:0000313" key="3">
    <source>
        <dbReference type="EMBL" id="TFL00060.1"/>
    </source>
</evidence>
<feature type="transmembrane region" description="Helical" evidence="2">
    <location>
        <begin position="200"/>
        <end position="219"/>
    </location>
</feature>
<name>A0A5C3QFY8_9AGAR</name>
<dbReference type="Proteomes" id="UP000305067">
    <property type="component" value="Unassembled WGS sequence"/>
</dbReference>
<keyword evidence="2" id="KW-0472">Membrane</keyword>
<keyword evidence="2" id="KW-1133">Transmembrane helix</keyword>
<feature type="transmembrane region" description="Helical" evidence="2">
    <location>
        <begin position="157"/>
        <end position="179"/>
    </location>
</feature>
<sequence length="353" mass="39381">MFRWVDRQRFTAVLSQLTYAMMGMVIWDLACTWDFELSLIRRKRTFRWPLVPIFFGCRYCILLALIGLVVADQVSSEINCAALYTFNSFSGNMAILCASTSLMLRTLAIWERRMVVMIPLGIACLVHWILMFFGMFVVKAAWDVESSTCVVVASDPIFLRVTLFYTMVWDLVILLMTIWAWRRTNASKSGLWQLLFRDGLVFFLVSFATNTVPAVLNILNLNDVMNVIATVPAATISSLAACRCVMRLSSYSNSDVYIHSVANYSPGAGAGGPNITFNRPSTTVLHHHHRVGAGGLGTLNMGTSTQGPEVLVTTEQITMAEFSARRGPKGSDDIERGMDRDSMSRKDSSSMEV</sequence>
<evidence type="ECO:0000256" key="2">
    <source>
        <dbReference type="SAM" id="Phobius"/>
    </source>
</evidence>
<dbReference type="AlphaFoldDB" id="A0A5C3QFY8"/>
<reference evidence="3 4" key="1">
    <citation type="journal article" date="2019" name="Nat. Ecol. Evol.">
        <title>Megaphylogeny resolves global patterns of mushroom evolution.</title>
        <authorList>
            <person name="Varga T."/>
            <person name="Krizsan K."/>
            <person name="Foldi C."/>
            <person name="Dima B."/>
            <person name="Sanchez-Garcia M."/>
            <person name="Sanchez-Ramirez S."/>
            <person name="Szollosi G.J."/>
            <person name="Szarkandi J.G."/>
            <person name="Papp V."/>
            <person name="Albert L."/>
            <person name="Andreopoulos W."/>
            <person name="Angelini C."/>
            <person name="Antonin V."/>
            <person name="Barry K.W."/>
            <person name="Bougher N.L."/>
            <person name="Buchanan P."/>
            <person name="Buyck B."/>
            <person name="Bense V."/>
            <person name="Catcheside P."/>
            <person name="Chovatia M."/>
            <person name="Cooper J."/>
            <person name="Damon W."/>
            <person name="Desjardin D."/>
            <person name="Finy P."/>
            <person name="Geml J."/>
            <person name="Haridas S."/>
            <person name="Hughes K."/>
            <person name="Justo A."/>
            <person name="Karasinski D."/>
            <person name="Kautmanova I."/>
            <person name="Kiss B."/>
            <person name="Kocsube S."/>
            <person name="Kotiranta H."/>
            <person name="LaButti K.M."/>
            <person name="Lechner B.E."/>
            <person name="Liimatainen K."/>
            <person name="Lipzen A."/>
            <person name="Lukacs Z."/>
            <person name="Mihaltcheva S."/>
            <person name="Morgado L.N."/>
            <person name="Niskanen T."/>
            <person name="Noordeloos M.E."/>
            <person name="Ohm R.A."/>
            <person name="Ortiz-Santana B."/>
            <person name="Ovrebo C."/>
            <person name="Racz N."/>
            <person name="Riley R."/>
            <person name="Savchenko A."/>
            <person name="Shiryaev A."/>
            <person name="Soop K."/>
            <person name="Spirin V."/>
            <person name="Szebenyi C."/>
            <person name="Tomsovsky M."/>
            <person name="Tulloss R.E."/>
            <person name="Uehling J."/>
            <person name="Grigoriev I.V."/>
            <person name="Vagvolgyi C."/>
            <person name="Papp T."/>
            <person name="Martin F.M."/>
            <person name="Miettinen O."/>
            <person name="Hibbett D.S."/>
            <person name="Nagy L.G."/>
        </authorList>
    </citation>
    <scope>NUCLEOTIDE SEQUENCE [LARGE SCALE GENOMIC DNA]</scope>
    <source>
        <strain evidence="3 4">CBS 309.79</strain>
    </source>
</reference>
<evidence type="ECO:0000313" key="4">
    <source>
        <dbReference type="Proteomes" id="UP000305067"/>
    </source>
</evidence>
<proteinExistence type="predicted"/>
<dbReference type="OrthoDB" id="3197626at2759"/>
<gene>
    <name evidence="3" type="ORF">BDV98DRAFT_550413</name>
</gene>
<evidence type="ECO:0000256" key="1">
    <source>
        <dbReference type="SAM" id="MobiDB-lite"/>
    </source>
</evidence>
<feature type="transmembrane region" description="Helical" evidence="2">
    <location>
        <begin position="116"/>
        <end position="137"/>
    </location>
</feature>
<dbReference type="EMBL" id="ML178830">
    <property type="protein sequence ID" value="TFL00060.1"/>
    <property type="molecule type" value="Genomic_DNA"/>
</dbReference>
<protein>
    <recommendedName>
        <fullName evidence="5">G-protein coupled receptors family 1 profile domain-containing protein</fullName>
    </recommendedName>
</protein>
<keyword evidence="2" id="KW-0812">Transmembrane</keyword>
<feature type="region of interest" description="Disordered" evidence="1">
    <location>
        <begin position="321"/>
        <end position="353"/>
    </location>
</feature>
<feature type="transmembrane region" description="Helical" evidence="2">
    <location>
        <begin position="50"/>
        <end position="71"/>
    </location>
</feature>
<evidence type="ECO:0008006" key="5">
    <source>
        <dbReference type="Google" id="ProtNLM"/>
    </source>
</evidence>
<keyword evidence="4" id="KW-1185">Reference proteome</keyword>
<accession>A0A5C3QFY8</accession>
<organism evidence="3 4">
    <name type="scientific">Pterulicium gracile</name>
    <dbReference type="NCBI Taxonomy" id="1884261"/>
    <lineage>
        <taxon>Eukaryota</taxon>
        <taxon>Fungi</taxon>
        <taxon>Dikarya</taxon>
        <taxon>Basidiomycota</taxon>
        <taxon>Agaricomycotina</taxon>
        <taxon>Agaricomycetes</taxon>
        <taxon>Agaricomycetidae</taxon>
        <taxon>Agaricales</taxon>
        <taxon>Pleurotineae</taxon>
        <taxon>Pterulaceae</taxon>
        <taxon>Pterulicium</taxon>
    </lineage>
</organism>